<evidence type="ECO:0000313" key="3">
    <source>
        <dbReference type="Proteomes" id="UP001597229"/>
    </source>
</evidence>
<protein>
    <recommendedName>
        <fullName evidence="1">MmyB-like transcription regulator ligand binding domain-containing protein</fullName>
    </recommendedName>
</protein>
<evidence type="ECO:0000259" key="1">
    <source>
        <dbReference type="Pfam" id="PF17765"/>
    </source>
</evidence>
<comment type="caution">
    <text evidence="2">The sequence shown here is derived from an EMBL/GenBank/DDBJ whole genome shotgun (WGS) entry which is preliminary data.</text>
</comment>
<name>A0ABW3VX76_9ACTN</name>
<sequence>MLHGVLQHAGANLSAHQTIDAENAACGSIARLSAELETIAAEAQRDNRLHNSLVGDVEVTGEALALAGDGLVLIAYTAEPDTPSAAALRFLGGWATDWSRPSPSSPLNDEGRRP</sequence>
<dbReference type="RefSeq" id="WP_367917734.1">
    <property type="nucleotide sequence ID" value="NZ_BAABAC010000005.1"/>
</dbReference>
<proteinExistence type="predicted"/>
<dbReference type="InterPro" id="IPR041413">
    <property type="entry name" value="MLTR_LBD"/>
</dbReference>
<gene>
    <name evidence="2" type="ORF">ACFQ3F_03200</name>
</gene>
<reference evidence="3" key="1">
    <citation type="journal article" date="2019" name="Int. J. Syst. Evol. Microbiol.">
        <title>The Global Catalogue of Microorganisms (GCM) 10K type strain sequencing project: providing services to taxonomists for standard genome sequencing and annotation.</title>
        <authorList>
            <consortium name="The Broad Institute Genomics Platform"/>
            <consortium name="The Broad Institute Genome Sequencing Center for Infectious Disease"/>
            <person name="Wu L."/>
            <person name="Ma J."/>
        </authorList>
    </citation>
    <scope>NUCLEOTIDE SEQUENCE [LARGE SCALE GENOMIC DNA]</scope>
    <source>
        <strain evidence="3">CCUG 52478</strain>
    </source>
</reference>
<feature type="domain" description="MmyB-like transcription regulator ligand binding" evidence="1">
    <location>
        <begin position="30"/>
        <end position="91"/>
    </location>
</feature>
<evidence type="ECO:0000313" key="2">
    <source>
        <dbReference type="EMBL" id="MFD1246788.1"/>
    </source>
</evidence>
<organism evidence="2 3">
    <name type="scientific">Nocardioides ginsengisoli</name>
    <dbReference type="NCBI Taxonomy" id="363868"/>
    <lineage>
        <taxon>Bacteria</taxon>
        <taxon>Bacillati</taxon>
        <taxon>Actinomycetota</taxon>
        <taxon>Actinomycetes</taxon>
        <taxon>Propionibacteriales</taxon>
        <taxon>Nocardioidaceae</taxon>
        <taxon>Nocardioides</taxon>
    </lineage>
</organism>
<keyword evidence="3" id="KW-1185">Reference proteome</keyword>
<dbReference type="Proteomes" id="UP001597229">
    <property type="component" value="Unassembled WGS sequence"/>
</dbReference>
<dbReference type="EMBL" id="JBHTLX010000005">
    <property type="protein sequence ID" value="MFD1246788.1"/>
    <property type="molecule type" value="Genomic_DNA"/>
</dbReference>
<dbReference type="Pfam" id="PF17765">
    <property type="entry name" value="MLTR_LBD"/>
    <property type="match status" value="1"/>
</dbReference>
<accession>A0ABW3VX76</accession>